<dbReference type="Proteomes" id="UP000095300">
    <property type="component" value="Unassembled WGS sequence"/>
</dbReference>
<dbReference type="EnsemblMetazoa" id="SCAU006331-RA">
    <property type="protein sequence ID" value="SCAU006331-PA"/>
    <property type="gene ID" value="SCAU006331"/>
</dbReference>
<dbReference type="AlphaFoldDB" id="A0A1I8PAM6"/>
<evidence type="ECO:0000256" key="1">
    <source>
        <dbReference type="SAM" id="SignalP"/>
    </source>
</evidence>
<organism evidence="2 3">
    <name type="scientific">Stomoxys calcitrans</name>
    <name type="common">Stable fly</name>
    <name type="synonym">Conops calcitrans</name>
    <dbReference type="NCBI Taxonomy" id="35570"/>
    <lineage>
        <taxon>Eukaryota</taxon>
        <taxon>Metazoa</taxon>
        <taxon>Ecdysozoa</taxon>
        <taxon>Arthropoda</taxon>
        <taxon>Hexapoda</taxon>
        <taxon>Insecta</taxon>
        <taxon>Pterygota</taxon>
        <taxon>Neoptera</taxon>
        <taxon>Endopterygota</taxon>
        <taxon>Diptera</taxon>
        <taxon>Brachycera</taxon>
        <taxon>Muscomorpha</taxon>
        <taxon>Muscoidea</taxon>
        <taxon>Muscidae</taxon>
        <taxon>Stomoxys</taxon>
    </lineage>
</organism>
<reference evidence="2" key="1">
    <citation type="submission" date="2020-05" db="UniProtKB">
        <authorList>
            <consortium name="EnsemblMetazoa"/>
        </authorList>
    </citation>
    <scope>IDENTIFICATION</scope>
    <source>
        <strain evidence="2">USDA</strain>
    </source>
</reference>
<keyword evidence="1" id="KW-0732">Signal</keyword>
<sequence>MLNNKVLLTIGAFLLASVSLTSAEDSECTDCRGDILKESVQELSNKSSCWFKPNNNYLLRFKYACVRGCSGVLDDLYQKTNEAASDECRQNIELPTCEESDDYYAVSQCKLQQMTATAQAYWDLEQCSGQVTDTRDVDLLLKVIVGTIVGWHVVHPEC</sequence>
<accession>A0A1I8PAM6</accession>
<name>A0A1I8PAM6_STOCA</name>
<feature type="chain" id="PRO_5009326305" evidence="1">
    <location>
        <begin position="24"/>
        <end position="158"/>
    </location>
</feature>
<dbReference type="KEGG" id="scac:106090708"/>
<feature type="signal peptide" evidence="1">
    <location>
        <begin position="1"/>
        <end position="23"/>
    </location>
</feature>
<proteinExistence type="predicted"/>
<evidence type="ECO:0000313" key="2">
    <source>
        <dbReference type="EnsemblMetazoa" id="SCAU006331-PA"/>
    </source>
</evidence>
<keyword evidence="3" id="KW-1185">Reference proteome</keyword>
<dbReference type="VEuPathDB" id="VectorBase:SCAU006331"/>
<gene>
    <name evidence="2" type="primary">106090708</name>
</gene>
<protein>
    <submittedName>
        <fullName evidence="2">Uncharacterized protein</fullName>
    </submittedName>
</protein>
<evidence type="ECO:0000313" key="3">
    <source>
        <dbReference type="Proteomes" id="UP000095300"/>
    </source>
</evidence>